<dbReference type="EMBL" id="CP140255">
    <property type="protein sequence ID" value="WQH12372.1"/>
    <property type="molecule type" value="Genomic_DNA"/>
</dbReference>
<sequence length="115" mass="12151">MADANAVGIRHEATNLLGAPFVHQLISDPSNQAWQALRHFPGGASALITSRLRLFSRIASLKPIALYLPANGTAVNPDSLGYLSLADASLKISKNLVSLGLGQLSVSHALLHFGR</sequence>
<gene>
    <name evidence="1" type="ORF">SR894_19815</name>
</gene>
<proteinExistence type="predicted"/>
<evidence type="ECO:0000313" key="1">
    <source>
        <dbReference type="EMBL" id="WQH12372.1"/>
    </source>
</evidence>
<protein>
    <submittedName>
        <fullName evidence="1">Uncharacterized protein</fullName>
    </submittedName>
</protein>
<dbReference type="Proteomes" id="UP001324794">
    <property type="component" value="Chromosome"/>
</dbReference>
<evidence type="ECO:0000313" key="2">
    <source>
        <dbReference type="Proteomes" id="UP001324794"/>
    </source>
</evidence>
<reference evidence="1 2" key="1">
    <citation type="submission" date="2023-11" db="EMBL/GenBank/DDBJ databases">
        <title>MicrobeMod: A computational toolkit for identifying prokaryotic methylation and restriction-modification with nanopore sequencing.</title>
        <authorList>
            <person name="Crits-Christoph A."/>
            <person name="Kang S.C."/>
            <person name="Lee H."/>
            <person name="Ostrov N."/>
        </authorList>
    </citation>
    <scope>NUCLEOTIDE SEQUENCE [LARGE SCALE GENOMIC DNA]</scope>
    <source>
        <strain evidence="1 2">ATCC BAA-805</strain>
    </source>
</reference>
<name>A0ABZ0YJU6_9GAMM</name>
<accession>A0ABZ0YJU6</accession>
<organism evidence="1 2">
    <name type="scientific">Vreelandella neptunia</name>
    <dbReference type="NCBI Taxonomy" id="115551"/>
    <lineage>
        <taxon>Bacteria</taxon>
        <taxon>Pseudomonadati</taxon>
        <taxon>Pseudomonadota</taxon>
        <taxon>Gammaproteobacteria</taxon>
        <taxon>Oceanospirillales</taxon>
        <taxon>Halomonadaceae</taxon>
        <taxon>Vreelandella</taxon>
    </lineage>
</organism>
<keyword evidence="2" id="KW-1185">Reference proteome</keyword>